<feature type="chain" id="PRO_5043623807" evidence="2">
    <location>
        <begin position="21"/>
        <end position="840"/>
    </location>
</feature>
<evidence type="ECO:0000256" key="2">
    <source>
        <dbReference type="SAM" id="SignalP"/>
    </source>
</evidence>
<dbReference type="AlphaFoldDB" id="A0AAX4KXU9"/>
<feature type="compositionally biased region" description="Low complexity" evidence="1">
    <location>
        <begin position="648"/>
        <end position="658"/>
    </location>
</feature>
<feature type="signal peptide" evidence="2">
    <location>
        <begin position="1"/>
        <end position="20"/>
    </location>
</feature>
<dbReference type="RefSeq" id="XP_066088190.1">
    <property type="nucleotide sequence ID" value="XM_066232093.1"/>
</dbReference>
<feature type="compositionally biased region" description="Polar residues" evidence="1">
    <location>
        <begin position="434"/>
        <end position="444"/>
    </location>
</feature>
<feature type="region of interest" description="Disordered" evidence="1">
    <location>
        <begin position="70"/>
        <end position="89"/>
    </location>
</feature>
<proteinExistence type="predicted"/>
<name>A0AAX4KXU9_9TREE</name>
<reference evidence="3 4" key="1">
    <citation type="submission" date="2024-01" db="EMBL/GenBank/DDBJ databases">
        <title>Comparative genomics of Cryptococcus and Kwoniella reveals pathogenesis evolution and contrasting modes of karyotype evolution via chromosome fusion or intercentromeric recombination.</title>
        <authorList>
            <person name="Coelho M.A."/>
            <person name="David-Palma M."/>
            <person name="Shea T."/>
            <person name="Bowers K."/>
            <person name="McGinley-Smith S."/>
            <person name="Mohammad A.W."/>
            <person name="Gnirke A."/>
            <person name="Yurkov A.M."/>
            <person name="Nowrousian M."/>
            <person name="Sun S."/>
            <person name="Cuomo C.A."/>
            <person name="Heitman J."/>
        </authorList>
    </citation>
    <scope>NUCLEOTIDE SEQUENCE [LARGE SCALE GENOMIC DNA]</scope>
    <source>
        <strain evidence="3 4">PYCC6329</strain>
    </source>
</reference>
<protein>
    <submittedName>
        <fullName evidence="3">Uncharacterized protein</fullName>
    </submittedName>
</protein>
<feature type="region of interest" description="Disordered" evidence="1">
    <location>
        <begin position="434"/>
        <end position="454"/>
    </location>
</feature>
<dbReference type="GeneID" id="91107158"/>
<keyword evidence="2" id="KW-0732">Signal</keyword>
<feature type="compositionally biased region" description="Polar residues" evidence="1">
    <location>
        <begin position="732"/>
        <end position="743"/>
    </location>
</feature>
<dbReference type="KEGG" id="ker:91107158"/>
<evidence type="ECO:0000313" key="3">
    <source>
        <dbReference type="EMBL" id="WWD10223.1"/>
    </source>
</evidence>
<feature type="compositionally biased region" description="Polar residues" evidence="1">
    <location>
        <begin position="696"/>
        <end position="720"/>
    </location>
</feature>
<feature type="compositionally biased region" description="Basic and acidic residues" evidence="1">
    <location>
        <begin position="621"/>
        <end position="630"/>
    </location>
</feature>
<feature type="compositionally biased region" description="Basic residues" evidence="1">
    <location>
        <begin position="754"/>
        <end position="769"/>
    </location>
</feature>
<feature type="compositionally biased region" description="Basic and acidic residues" evidence="1">
    <location>
        <begin position="659"/>
        <end position="680"/>
    </location>
</feature>
<dbReference type="Proteomes" id="UP001358614">
    <property type="component" value="Chromosome 3"/>
</dbReference>
<sequence length="840" mass="92516">MLAFVLLPFLSGFFLTILYQQRCPNGLVDCYKTLPLPTISDTYENVLGPVKTFVPSSSWLNSYHHYHHYDVPQPHGSSPSPSSMVTNEQHPHSPLQIIVELPEDVIETNYLANHPTLTLTYQPTSTQIRLFPTAPSQPEDVEVESNDNSEMISPSLSNGIEISKSILQSLFSEDARAKARSQMNQIVGDYVKHPIVTCQKHFLLLKQSVEREIGEIKVDTNVVINAMVGYYLAIGVKSLVKLMARGIYLIVFRLIFRALARTFGSTISLFRKRSDQSDYDDDHPDQDHGRPELPDSKANQDLKSLGNGALSTDGSTTTSETTMTDSHPVASLSAFTPSCLNRTTSQPCLSPTSPGFCLWKEFDSRTNQIPHLNMTQQDLALHIPSALHGQSTSQVHSDDVEEETGALAPYLMDTVPTLDANGFLAFDNYEDTSSSATLRQSPRSSPDVADDDLKDNVNEKVVSDQSLMTDHLGFNYDGMVKEDLEGKVANDCRESDIIIANTRPRAFVTPNESLTVFGHDYVSPSPSPSSSLHDDAEEDDGETEPQPSHSEVPRGYKEKRPVKHKAGGSAGVSPNPHLPGHKRNRSDQSLKDNKKERLGGPQPTSPIQGFVAESETDEGMLVEREEEKVHRPFLPVLREDTAGPSAPKSGEADSSSAASKKDKGKSPVREQEEGDEKIIELDNQSQRRKHSKTAEPKSTGNAPNSDPISGTSDTGPTRATSKGGPIYEGEDSQQQVPSPISRQPSEDRDTGPSSKRKRVRGRKNKKGKGRHSDIEATPPPQSIHANEPTPSPPSATMNLADDIDGEAEDVEFVAQFLDQEAIKEQEREEEEEVDKMLWDL</sequence>
<feature type="region of interest" description="Disordered" evidence="1">
    <location>
        <begin position="518"/>
        <end position="802"/>
    </location>
</feature>
<organism evidence="3 4">
    <name type="scientific">Kwoniella europaea PYCC6329</name>
    <dbReference type="NCBI Taxonomy" id="1423913"/>
    <lineage>
        <taxon>Eukaryota</taxon>
        <taxon>Fungi</taxon>
        <taxon>Dikarya</taxon>
        <taxon>Basidiomycota</taxon>
        <taxon>Agaricomycotina</taxon>
        <taxon>Tremellomycetes</taxon>
        <taxon>Tremellales</taxon>
        <taxon>Cryptococcaceae</taxon>
        <taxon>Kwoniella</taxon>
    </lineage>
</organism>
<accession>A0AAX4KXU9</accession>
<feature type="compositionally biased region" description="Basic and acidic residues" evidence="1">
    <location>
        <begin position="585"/>
        <end position="598"/>
    </location>
</feature>
<keyword evidence="4" id="KW-1185">Reference proteome</keyword>
<feature type="compositionally biased region" description="Basic and acidic residues" evidence="1">
    <location>
        <begin position="285"/>
        <end position="300"/>
    </location>
</feature>
<gene>
    <name evidence="3" type="ORF">V865_008357</name>
</gene>
<dbReference type="EMBL" id="CP144091">
    <property type="protein sequence ID" value="WWD10223.1"/>
    <property type="molecule type" value="Genomic_DNA"/>
</dbReference>
<feature type="region of interest" description="Disordered" evidence="1">
    <location>
        <begin position="274"/>
        <end position="326"/>
    </location>
</feature>
<feature type="compositionally biased region" description="Low complexity" evidence="1">
    <location>
        <begin position="311"/>
        <end position="326"/>
    </location>
</feature>
<evidence type="ECO:0000313" key="4">
    <source>
        <dbReference type="Proteomes" id="UP001358614"/>
    </source>
</evidence>
<evidence type="ECO:0000256" key="1">
    <source>
        <dbReference type="SAM" id="MobiDB-lite"/>
    </source>
</evidence>